<sequence length="285" mass="33427">MAQADFSSLWHERYQINFQRYLNLAMRHGYIQVSQHLTDKLASLTPAQCQEAAQAYQLDAALYPEGQLQAEICRLAQEDAALLPASLDAGVYLLTDTGARFVRGHQYLLLMDQYYFPDVINFKKLEVIRKKQPHLEPWQCLVILIDEGLDQSELYHNSMLSLLLLKHKVKLYRHLGRHEEGLLCLQEVLFYELRHAATLNLNTQIVPDLKRLTSYEAQELHFFLEQLNLPLEDFLLRFGDWLQERELPERGFTRPEMISSIMFAYLEDFNSLRNLCLNIQNRNQN</sequence>
<protein>
    <submittedName>
        <fullName evidence="1">Uncharacterized protein</fullName>
    </submittedName>
</protein>
<evidence type="ECO:0000313" key="1">
    <source>
        <dbReference type="EMBL" id="MFD1671814.1"/>
    </source>
</evidence>
<comment type="caution">
    <text evidence="1">The sequence shown here is derived from an EMBL/GenBank/DDBJ whole genome shotgun (WGS) entry which is preliminary data.</text>
</comment>
<reference evidence="2" key="1">
    <citation type="journal article" date="2019" name="Int. J. Syst. Evol. Microbiol.">
        <title>The Global Catalogue of Microorganisms (GCM) 10K type strain sequencing project: providing services to taxonomists for standard genome sequencing and annotation.</title>
        <authorList>
            <consortium name="The Broad Institute Genomics Platform"/>
            <consortium name="The Broad Institute Genome Sequencing Center for Infectious Disease"/>
            <person name="Wu L."/>
            <person name="Ma J."/>
        </authorList>
    </citation>
    <scope>NUCLEOTIDE SEQUENCE [LARGE SCALE GENOMIC DNA]</scope>
    <source>
        <strain evidence="2">CCM 8896</strain>
    </source>
</reference>
<accession>A0ABW4J818</accession>
<name>A0ABW4J818_9LACO</name>
<dbReference type="RefSeq" id="WP_125714531.1">
    <property type="nucleotide sequence ID" value="NZ_JBHTOP010000022.1"/>
</dbReference>
<evidence type="ECO:0000313" key="2">
    <source>
        <dbReference type="Proteomes" id="UP001597267"/>
    </source>
</evidence>
<proteinExistence type="predicted"/>
<keyword evidence="2" id="KW-1185">Reference proteome</keyword>
<dbReference type="Proteomes" id="UP001597267">
    <property type="component" value="Unassembled WGS sequence"/>
</dbReference>
<gene>
    <name evidence="1" type="ORF">ACFQ5M_06900</name>
</gene>
<organism evidence="1 2">
    <name type="scientific">Agrilactobacillus yilanensis</name>
    <dbReference type="NCBI Taxonomy" id="2485997"/>
    <lineage>
        <taxon>Bacteria</taxon>
        <taxon>Bacillati</taxon>
        <taxon>Bacillota</taxon>
        <taxon>Bacilli</taxon>
        <taxon>Lactobacillales</taxon>
        <taxon>Lactobacillaceae</taxon>
        <taxon>Agrilactobacillus</taxon>
    </lineage>
</organism>
<dbReference type="EMBL" id="JBHTOP010000022">
    <property type="protein sequence ID" value="MFD1671814.1"/>
    <property type="molecule type" value="Genomic_DNA"/>
</dbReference>